<dbReference type="SUPFAM" id="SSF48695">
    <property type="entry name" value="Multiheme cytochromes"/>
    <property type="match status" value="1"/>
</dbReference>
<dbReference type="PANTHER" id="PTHR33751:SF1">
    <property type="entry name" value="CBB3-TYPE CYTOCHROME C OXIDASE SUBUNIT FIXP"/>
    <property type="match status" value="1"/>
</dbReference>
<feature type="domain" description="PA14" evidence="7">
    <location>
        <begin position="25"/>
        <end position="158"/>
    </location>
</feature>
<evidence type="ECO:0000256" key="1">
    <source>
        <dbReference type="ARBA" id="ARBA00022617"/>
    </source>
</evidence>
<dbReference type="RefSeq" id="WP_143184546.1">
    <property type="nucleotide sequence ID" value="NZ_FQYR01000005.1"/>
</dbReference>
<evidence type="ECO:0000256" key="4">
    <source>
        <dbReference type="PROSITE-ProRule" id="PRU00433"/>
    </source>
</evidence>
<feature type="signal peptide" evidence="5">
    <location>
        <begin position="1"/>
        <end position="20"/>
    </location>
</feature>
<feature type="domain" description="Cytochrome c" evidence="6">
    <location>
        <begin position="360"/>
        <end position="507"/>
    </location>
</feature>
<dbReference type="InterPro" id="IPR009056">
    <property type="entry name" value="Cyt_c-like_dom"/>
</dbReference>
<dbReference type="GO" id="GO:0046872">
    <property type="term" value="F:metal ion binding"/>
    <property type="evidence" value="ECO:0007669"/>
    <property type="project" value="UniProtKB-KW"/>
</dbReference>
<dbReference type="Pfam" id="PF13442">
    <property type="entry name" value="Cytochrome_CBB3"/>
    <property type="match status" value="1"/>
</dbReference>
<evidence type="ECO:0000313" key="9">
    <source>
        <dbReference type="Proteomes" id="UP000184510"/>
    </source>
</evidence>
<feature type="domain" description="Cytochrome c" evidence="6">
    <location>
        <begin position="557"/>
        <end position="659"/>
    </location>
</feature>
<gene>
    <name evidence="8" type="ORF">SAMN02745181_2981</name>
</gene>
<dbReference type="InterPro" id="IPR036909">
    <property type="entry name" value="Cyt_c-like_dom_sf"/>
</dbReference>
<dbReference type="Proteomes" id="UP000184510">
    <property type="component" value="Unassembled WGS sequence"/>
</dbReference>
<keyword evidence="9" id="KW-1185">Reference proteome</keyword>
<dbReference type="PANTHER" id="PTHR33751">
    <property type="entry name" value="CBB3-TYPE CYTOCHROME C OXIDASE SUBUNIT FIXP"/>
    <property type="match status" value="1"/>
</dbReference>
<evidence type="ECO:0000256" key="5">
    <source>
        <dbReference type="SAM" id="SignalP"/>
    </source>
</evidence>
<dbReference type="Gene3D" id="1.10.760.10">
    <property type="entry name" value="Cytochrome c-like domain"/>
    <property type="match status" value="5"/>
</dbReference>
<keyword evidence="1 4" id="KW-0349">Heme</keyword>
<evidence type="ECO:0000256" key="2">
    <source>
        <dbReference type="ARBA" id="ARBA00022723"/>
    </source>
</evidence>
<dbReference type="InterPro" id="IPR011658">
    <property type="entry name" value="PA14_dom"/>
</dbReference>
<dbReference type="Pfam" id="PF07691">
    <property type="entry name" value="PA14"/>
    <property type="match status" value="1"/>
</dbReference>
<dbReference type="Gene3D" id="3.90.182.10">
    <property type="entry name" value="Toxin - Anthrax Protective Antigen,domain 1"/>
    <property type="match status" value="1"/>
</dbReference>
<evidence type="ECO:0000259" key="7">
    <source>
        <dbReference type="PROSITE" id="PS51820"/>
    </source>
</evidence>
<keyword evidence="5" id="KW-0732">Signal</keyword>
<evidence type="ECO:0000256" key="3">
    <source>
        <dbReference type="ARBA" id="ARBA00023004"/>
    </source>
</evidence>
<keyword evidence="2 4" id="KW-0479">Metal-binding</keyword>
<dbReference type="OrthoDB" id="175557at2"/>
<reference evidence="8 9" key="1">
    <citation type="submission" date="2016-11" db="EMBL/GenBank/DDBJ databases">
        <authorList>
            <person name="Jaros S."/>
            <person name="Januszkiewicz K."/>
            <person name="Wedrychowicz H."/>
        </authorList>
    </citation>
    <scope>NUCLEOTIDE SEQUENCE [LARGE SCALE GENOMIC DNA]</scope>
    <source>
        <strain evidence="8 9">DSM 18772</strain>
    </source>
</reference>
<dbReference type="STRING" id="1123071.SAMN02745181_2981"/>
<feature type="domain" description="Cytochrome c" evidence="6">
    <location>
        <begin position="171"/>
        <end position="254"/>
    </location>
</feature>
<dbReference type="InParanoid" id="A0A1M6NVC6"/>
<feature type="chain" id="PRO_5011957668" evidence="5">
    <location>
        <begin position="21"/>
        <end position="660"/>
    </location>
</feature>
<dbReference type="InterPro" id="IPR036280">
    <property type="entry name" value="Multihaem_cyt_sf"/>
</dbReference>
<dbReference type="SUPFAM" id="SSF56988">
    <property type="entry name" value="Anthrax protective antigen"/>
    <property type="match status" value="1"/>
</dbReference>
<organism evidence="8 9">
    <name type="scientific">Rubritalea squalenifaciens DSM 18772</name>
    <dbReference type="NCBI Taxonomy" id="1123071"/>
    <lineage>
        <taxon>Bacteria</taxon>
        <taxon>Pseudomonadati</taxon>
        <taxon>Verrucomicrobiota</taxon>
        <taxon>Verrucomicrobiia</taxon>
        <taxon>Verrucomicrobiales</taxon>
        <taxon>Rubritaleaceae</taxon>
        <taxon>Rubritalea</taxon>
    </lineage>
</organism>
<dbReference type="AlphaFoldDB" id="A0A1M6NVC6"/>
<proteinExistence type="predicted"/>
<dbReference type="InterPro" id="IPR037524">
    <property type="entry name" value="PA14/GLEYA"/>
</dbReference>
<sequence length="660" mass="71500">MKNSIYPIALSLFLGGQAIAQVAADDASGLKLTMQQGAASDVRVSRQAALTVQKGESVSALLPAGQYEAVWEGHLKIDKRSRVYFSFEGNGSAELFVDGESVLKEEGKLGNEETKRLRLSSGEVPVKIVYKSGAEGAGSFRLMWRGRDFAKEPVPHALLGYKADEKVAQSQLIRMGRGLFAEMKCAACHEGGKGMPEASEMGPSLAGVGSRLDEHWLAEWVMDPSALRHHARMPKLVENKEDAALVAAYLGTLKTDSQAKLPKGDAATGGKVFHQLGCISCHQTEQGQDLAKWGDGKPIELFNAGRKYQPGALAAFLKEPGKHHASTRMPDFNLSDKEASDLAAFVRGLDKAENKPTGSADVAKGKELVKAAHCASCHDGLPEDAVSKTGFTALAELAKNGVKGCLSGEGKGPKYKLTDTEKKALAAFMNSEQAVRSLINNNRAEYASRQFENLNCAACHTKDGESARLGHVHPLSAAYAAGEHKQGGHGTTPPDLTFVGEKLRADWMEKLFKGELEYRTRPWLKQRMPEYHSRAKGLAEGLAAQYGVTPETVEVSAKDEPGKTLFGMQGGFGCAACHGAAEAKPVAVFEAPGVNLLYAGQRLRTDYYHRWMKDPRRIDPLTIMPKYFVEDNTTTLAQPLDGDGQKQMEAILQWMKSLDQ</sequence>
<dbReference type="PROSITE" id="PS51820">
    <property type="entry name" value="PA14"/>
    <property type="match status" value="1"/>
</dbReference>
<protein>
    <submittedName>
        <fullName evidence="8">Cytochrome c, mono-and diheme variants</fullName>
    </submittedName>
</protein>
<dbReference type="GO" id="GO:0009055">
    <property type="term" value="F:electron transfer activity"/>
    <property type="evidence" value="ECO:0007669"/>
    <property type="project" value="InterPro"/>
</dbReference>
<feature type="domain" description="Cytochrome c" evidence="6">
    <location>
        <begin position="264"/>
        <end position="350"/>
    </location>
</feature>
<dbReference type="PROSITE" id="PS51007">
    <property type="entry name" value="CYTC"/>
    <property type="match status" value="4"/>
</dbReference>
<keyword evidence="3 4" id="KW-0408">Iron</keyword>
<accession>A0A1M6NVC6</accession>
<dbReference type="GO" id="GO:0020037">
    <property type="term" value="F:heme binding"/>
    <property type="evidence" value="ECO:0007669"/>
    <property type="project" value="InterPro"/>
</dbReference>
<dbReference type="SMART" id="SM00758">
    <property type="entry name" value="PA14"/>
    <property type="match status" value="1"/>
</dbReference>
<dbReference type="EMBL" id="FQYR01000005">
    <property type="protein sequence ID" value="SHJ99625.1"/>
    <property type="molecule type" value="Genomic_DNA"/>
</dbReference>
<dbReference type="InterPro" id="IPR050597">
    <property type="entry name" value="Cytochrome_c_Oxidase_Subunit"/>
</dbReference>
<dbReference type="SUPFAM" id="SSF46626">
    <property type="entry name" value="Cytochrome c"/>
    <property type="match status" value="4"/>
</dbReference>
<evidence type="ECO:0000313" key="8">
    <source>
        <dbReference type="EMBL" id="SHJ99625.1"/>
    </source>
</evidence>
<evidence type="ECO:0000259" key="6">
    <source>
        <dbReference type="PROSITE" id="PS51007"/>
    </source>
</evidence>
<name>A0A1M6NVC6_9BACT</name>
<dbReference type="Pfam" id="PF00034">
    <property type="entry name" value="Cytochrom_C"/>
    <property type="match status" value="2"/>
</dbReference>